<keyword evidence="2" id="KW-1185">Reference proteome</keyword>
<evidence type="ECO:0000313" key="1">
    <source>
        <dbReference type="EMBL" id="VFQ91707.1"/>
    </source>
</evidence>
<name>A0A484MT57_9ASTE</name>
<sequence length="87" mass="10361">MTLFHISNRFSLKLLLVYLRYHLKSSMSFHPSPIQTVKLTPNPQFLPHQLVHYRFTSLSMPCLYWESQICICKFHCYRSSTTTHKLS</sequence>
<accession>A0A484MT57</accession>
<proteinExistence type="predicted"/>
<dbReference type="EMBL" id="OOIL02004480">
    <property type="protein sequence ID" value="VFQ91707.1"/>
    <property type="molecule type" value="Genomic_DNA"/>
</dbReference>
<reference evidence="1 2" key="1">
    <citation type="submission" date="2018-04" db="EMBL/GenBank/DDBJ databases">
        <authorList>
            <person name="Vogel A."/>
        </authorList>
    </citation>
    <scope>NUCLEOTIDE SEQUENCE [LARGE SCALE GENOMIC DNA]</scope>
</reference>
<gene>
    <name evidence="1" type="ORF">CCAM_LOCUS33483</name>
</gene>
<protein>
    <submittedName>
        <fullName evidence="1">Uncharacterized protein</fullName>
    </submittedName>
</protein>
<evidence type="ECO:0000313" key="2">
    <source>
        <dbReference type="Proteomes" id="UP000595140"/>
    </source>
</evidence>
<dbReference type="AlphaFoldDB" id="A0A484MT57"/>
<organism evidence="1 2">
    <name type="scientific">Cuscuta campestris</name>
    <dbReference type="NCBI Taxonomy" id="132261"/>
    <lineage>
        <taxon>Eukaryota</taxon>
        <taxon>Viridiplantae</taxon>
        <taxon>Streptophyta</taxon>
        <taxon>Embryophyta</taxon>
        <taxon>Tracheophyta</taxon>
        <taxon>Spermatophyta</taxon>
        <taxon>Magnoliopsida</taxon>
        <taxon>eudicotyledons</taxon>
        <taxon>Gunneridae</taxon>
        <taxon>Pentapetalae</taxon>
        <taxon>asterids</taxon>
        <taxon>lamiids</taxon>
        <taxon>Solanales</taxon>
        <taxon>Convolvulaceae</taxon>
        <taxon>Cuscuteae</taxon>
        <taxon>Cuscuta</taxon>
        <taxon>Cuscuta subgen. Grammica</taxon>
        <taxon>Cuscuta sect. Cleistogrammica</taxon>
    </lineage>
</organism>
<dbReference type="Proteomes" id="UP000595140">
    <property type="component" value="Unassembled WGS sequence"/>
</dbReference>